<evidence type="ECO:0000313" key="2">
    <source>
        <dbReference type="Proteomes" id="UP000019149"/>
    </source>
</evidence>
<evidence type="ECO:0000313" key="1">
    <source>
        <dbReference type="EMBL" id="EUB54492.1"/>
    </source>
</evidence>
<dbReference type="AlphaFoldDB" id="W6U7Y0"/>
<protein>
    <submittedName>
        <fullName evidence="1">Uncharacterized protein</fullName>
    </submittedName>
</protein>
<dbReference type="RefSeq" id="XP_024345688.1">
    <property type="nucleotide sequence ID" value="XM_024499892.1"/>
</dbReference>
<dbReference type="EMBL" id="APAU02000246">
    <property type="protein sequence ID" value="EUB54492.1"/>
    <property type="molecule type" value="Genomic_DNA"/>
</dbReference>
<dbReference type="KEGG" id="egl:EGR_10643"/>
<keyword evidence="2" id="KW-1185">Reference proteome</keyword>
<organism evidence="1 2">
    <name type="scientific">Echinococcus granulosus</name>
    <name type="common">Hydatid tapeworm</name>
    <dbReference type="NCBI Taxonomy" id="6210"/>
    <lineage>
        <taxon>Eukaryota</taxon>
        <taxon>Metazoa</taxon>
        <taxon>Spiralia</taxon>
        <taxon>Lophotrochozoa</taxon>
        <taxon>Platyhelminthes</taxon>
        <taxon>Cestoda</taxon>
        <taxon>Eucestoda</taxon>
        <taxon>Cyclophyllidea</taxon>
        <taxon>Taeniidae</taxon>
        <taxon>Echinococcus</taxon>
        <taxon>Echinococcus granulosus group</taxon>
    </lineage>
</organism>
<name>W6U7Y0_ECHGR</name>
<accession>W6U7Y0</accession>
<reference evidence="1 2" key="1">
    <citation type="journal article" date="2013" name="Nat. Genet.">
        <title>The genome of the hydatid tapeworm Echinococcus granulosus.</title>
        <authorList>
            <person name="Zheng H."/>
            <person name="Zhang W."/>
            <person name="Zhang L."/>
            <person name="Zhang Z."/>
            <person name="Li J."/>
            <person name="Lu G."/>
            <person name="Zhu Y."/>
            <person name="Wang Y."/>
            <person name="Huang Y."/>
            <person name="Liu J."/>
            <person name="Kang H."/>
            <person name="Chen J."/>
            <person name="Wang L."/>
            <person name="Chen A."/>
            <person name="Yu S."/>
            <person name="Gao Z."/>
            <person name="Jin L."/>
            <person name="Gu W."/>
            <person name="Wang Z."/>
            <person name="Zhao L."/>
            <person name="Shi B."/>
            <person name="Wen H."/>
            <person name="Lin R."/>
            <person name="Jones M.K."/>
            <person name="Brejova B."/>
            <person name="Vinar T."/>
            <person name="Zhao G."/>
            <person name="McManus D.P."/>
            <person name="Chen Z."/>
            <person name="Zhou Y."/>
            <person name="Wang S."/>
        </authorList>
    </citation>
    <scope>NUCLEOTIDE SEQUENCE [LARGE SCALE GENOMIC DNA]</scope>
</reference>
<sequence length="346" mass="40306">MFSVFKSECLYDIRCGLLFTSSHPNYEFEARRKEGKFYSQHFAILDLVWQTVITIEMAIWKSGKNFETEILYYFLCVLQYNRKIMRLLARILIASHSHMNINSSFQLDDSNSSKSAVESGDVETDGKPVIRHMTSIMMIICLAFYLFTQKHGICMNYLLAQMRDKITTASVIYYLRHLSQLYYGKLHQKHDYQIRYVFKSGLIDNLNPSQCTFLLFAAKPQSLTIPPPLIRSFSFLPPCCICFSIIYLPEAMDQQEKKGEERKRPRLLLWSLLPLFFRPFCCNLKKIFLFPRFCKKFWASTGLSCILLLFGEHGGFVTLSLSFYLNLNSHFGCGRLCDVNVLMLII</sequence>
<dbReference type="GeneID" id="36346358"/>
<dbReference type="Proteomes" id="UP000019149">
    <property type="component" value="Unassembled WGS sequence"/>
</dbReference>
<comment type="caution">
    <text evidence="1">The sequence shown here is derived from an EMBL/GenBank/DDBJ whole genome shotgun (WGS) entry which is preliminary data.</text>
</comment>
<proteinExistence type="predicted"/>
<gene>
    <name evidence="1" type="ORF">EGR_10643</name>
</gene>
<dbReference type="CTD" id="36346358"/>